<dbReference type="SMART" id="SM00421">
    <property type="entry name" value="HTH_LUXR"/>
    <property type="match status" value="1"/>
</dbReference>
<name>A0ABZ2YL76_9BACT</name>
<dbReference type="PANTHER" id="PTHR44688:SF16">
    <property type="entry name" value="DNA-BINDING TRANSCRIPTIONAL ACTIVATOR DEVR_DOSR"/>
    <property type="match status" value="1"/>
</dbReference>
<evidence type="ECO:0000313" key="6">
    <source>
        <dbReference type="Proteomes" id="UP001485459"/>
    </source>
</evidence>
<dbReference type="CDD" id="cd06170">
    <property type="entry name" value="LuxR_C_like"/>
    <property type="match status" value="1"/>
</dbReference>
<dbReference type="InterPro" id="IPR036388">
    <property type="entry name" value="WH-like_DNA-bd_sf"/>
</dbReference>
<evidence type="ECO:0000256" key="2">
    <source>
        <dbReference type="ARBA" id="ARBA00023125"/>
    </source>
</evidence>
<dbReference type="Gene3D" id="1.10.10.10">
    <property type="entry name" value="Winged helix-like DNA-binding domain superfamily/Winged helix DNA-binding domain"/>
    <property type="match status" value="1"/>
</dbReference>
<gene>
    <name evidence="5" type="ORF">WJU16_19160</name>
</gene>
<keyword evidence="6" id="KW-1185">Reference proteome</keyword>
<dbReference type="RefSeq" id="WP_341835026.1">
    <property type="nucleotide sequence ID" value="NZ_CP149822.1"/>
</dbReference>
<evidence type="ECO:0000259" key="4">
    <source>
        <dbReference type="PROSITE" id="PS50043"/>
    </source>
</evidence>
<dbReference type="InterPro" id="IPR016032">
    <property type="entry name" value="Sig_transdc_resp-reg_C-effctor"/>
</dbReference>
<dbReference type="SUPFAM" id="SSF46894">
    <property type="entry name" value="C-terminal effector domain of the bipartite response regulators"/>
    <property type="match status" value="1"/>
</dbReference>
<keyword evidence="3" id="KW-0804">Transcription</keyword>
<protein>
    <submittedName>
        <fullName evidence="5">Helix-turn-helix transcriptional regulator</fullName>
    </submittedName>
</protein>
<keyword evidence="1" id="KW-0805">Transcription regulation</keyword>
<evidence type="ECO:0000313" key="5">
    <source>
        <dbReference type="EMBL" id="WZN40092.1"/>
    </source>
</evidence>
<accession>A0ABZ2YL76</accession>
<dbReference type="InterPro" id="IPR000792">
    <property type="entry name" value="Tscrpt_reg_LuxR_C"/>
</dbReference>
<evidence type="ECO:0000256" key="3">
    <source>
        <dbReference type="ARBA" id="ARBA00023163"/>
    </source>
</evidence>
<evidence type="ECO:0000256" key="1">
    <source>
        <dbReference type="ARBA" id="ARBA00023015"/>
    </source>
</evidence>
<dbReference type="PANTHER" id="PTHR44688">
    <property type="entry name" value="DNA-BINDING TRANSCRIPTIONAL ACTIVATOR DEVR_DOSR"/>
    <property type="match status" value="1"/>
</dbReference>
<dbReference type="EMBL" id="CP149822">
    <property type="protein sequence ID" value="WZN40092.1"/>
    <property type="molecule type" value="Genomic_DNA"/>
</dbReference>
<feature type="domain" description="HTH luxR-type" evidence="4">
    <location>
        <begin position="159"/>
        <end position="224"/>
    </location>
</feature>
<dbReference type="PROSITE" id="PS50043">
    <property type="entry name" value="HTH_LUXR_2"/>
    <property type="match status" value="1"/>
</dbReference>
<dbReference type="Pfam" id="PF00196">
    <property type="entry name" value="GerE"/>
    <property type="match status" value="1"/>
</dbReference>
<dbReference type="PRINTS" id="PR00038">
    <property type="entry name" value="HTHLUXR"/>
</dbReference>
<proteinExistence type="predicted"/>
<dbReference type="Proteomes" id="UP001485459">
    <property type="component" value="Chromosome"/>
</dbReference>
<sequence length="226" mass="26285">MSIPPIKDTELSTKIAQLELVSEDLPAVVIIHNILTQSVEYMSPWGQRLLRTDLQALKDMGIAYFHRFFNPAEMDDYVPRIMQLIQGNREREFVSFFHQVRPTPEDPWQWYLGATRIFFRNAEGVPTHCITFALPVEQAHYINAKVNRLLKENTFLRANKHIFAELTQREREVLTLMGLGRNSAEMAIELNISEKTVTTHRRNIKNKLKAHSSYDITQFAQAFDLI</sequence>
<keyword evidence="2" id="KW-0238">DNA-binding</keyword>
<organism evidence="5 6">
    <name type="scientific">Chitinophaga pollutisoli</name>
    <dbReference type="NCBI Taxonomy" id="3133966"/>
    <lineage>
        <taxon>Bacteria</taxon>
        <taxon>Pseudomonadati</taxon>
        <taxon>Bacteroidota</taxon>
        <taxon>Chitinophagia</taxon>
        <taxon>Chitinophagales</taxon>
        <taxon>Chitinophagaceae</taxon>
        <taxon>Chitinophaga</taxon>
    </lineage>
</organism>
<reference evidence="6" key="1">
    <citation type="submission" date="2024-03" db="EMBL/GenBank/DDBJ databases">
        <title>Chitinophaga horti sp. nov., isolated from garden soil.</title>
        <authorList>
            <person name="Lee D.S."/>
            <person name="Han D.M."/>
            <person name="Baek J.H."/>
            <person name="Choi D.G."/>
            <person name="Jeon J.H."/>
            <person name="Jeon C.O."/>
        </authorList>
    </citation>
    <scope>NUCLEOTIDE SEQUENCE [LARGE SCALE GENOMIC DNA]</scope>
    <source>
        <strain evidence="6">GPA1</strain>
    </source>
</reference>